<dbReference type="AlphaFoldDB" id="A0A1C7MPC6"/>
<keyword evidence="6" id="KW-0175">Coiled coil</keyword>
<feature type="region of interest" description="Disordered" evidence="8">
    <location>
        <begin position="116"/>
        <end position="149"/>
    </location>
</feature>
<protein>
    <recommendedName>
        <fullName evidence="11">rRNA-processing protein</fullName>
    </recommendedName>
</protein>
<accession>A0A1C7MPC6</accession>
<evidence type="ECO:0000256" key="2">
    <source>
        <dbReference type="ARBA" id="ARBA00004604"/>
    </source>
</evidence>
<evidence type="ECO:0000256" key="6">
    <source>
        <dbReference type="ARBA" id="ARBA00023054"/>
    </source>
</evidence>
<dbReference type="GO" id="GO:0005730">
    <property type="term" value="C:nucleolus"/>
    <property type="evidence" value="ECO:0007669"/>
    <property type="project" value="UniProtKB-SubCell"/>
</dbReference>
<comment type="similarity">
    <text evidence="3">Belongs to the CGR1 family.</text>
</comment>
<comment type="caution">
    <text evidence="9">The sequence shown here is derived from an EMBL/GenBank/DDBJ whole genome shotgun (WGS) entry which is preliminary data.</text>
</comment>
<reference evidence="9 10" key="1">
    <citation type="submission" date="2016-03" db="EMBL/GenBank/DDBJ databases">
        <title>Whole genome sequencing of Grifola frondosa 9006-11.</title>
        <authorList>
            <person name="Min B."/>
            <person name="Park H."/>
            <person name="Kim J.-G."/>
            <person name="Cho H."/>
            <person name="Oh Y.-L."/>
            <person name="Kong W.-S."/>
            <person name="Choi I.-G."/>
        </authorList>
    </citation>
    <scope>NUCLEOTIDE SEQUENCE [LARGE SCALE GENOMIC DNA]</scope>
    <source>
        <strain evidence="9 10">9006-11</strain>
    </source>
</reference>
<keyword evidence="4" id="KW-0690">Ribosome biogenesis</keyword>
<evidence type="ECO:0000256" key="7">
    <source>
        <dbReference type="ARBA" id="ARBA00023242"/>
    </source>
</evidence>
<dbReference type="Pfam" id="PF03879">
    <property type="entry name" value="Cgr1"/>
    <property type="match status" value="1"/>
</dbReference>
<dbReference type="Proteomes" id="UP000092993">
    <property type="component" value="Unassembled WGS sequence"/>
</dbReference>
<organism evidence="9 10">
    <name type="scientific">Grifola frondosa</name>
    <name type="common">Maitake</name>
    <name type="synonym">Polyporus frondosus</name>
    <dbReference type="NCBI Taxonomy" id="5627"/>
    <lineage>
        <taxon>Eukaryota</taxon>
        <taxon>Fungi</taxon>
        <taxon>Dikarya</taxon>
        <taxon>Basidiomycota</taxon>
        <taxon>Agaricomycotina</taxon>
        <taxon>Agaricomycetes</taxon>
        <taxon>Polyporales</taxon>
        <taxon>Grifolaceae</taxon>
        <taxon>Grifola</taxon>
    </lineage>
</organism>
<comment type="function">
    <text evidence="1">Involved in nucleolar integrity and required for processing of the pre-rRNA for the 60S ribosome subunit.</text>
</comment>
<evidence type="ECO:0008006" key="11">
    <source>
        <dbReference type="Google" id="ProtNLM"/>
    </source>
</evidence>
<proteinExistence type="inferred from homology"/>
<gene>
    <name evidence="9" type="ORF">A0H81_00873</name>
</gene>
<evidence type="ECO:0000256" key="5">
    <source>
        <dbReference type="ARBA" id="ARBA00022552"/>
    </source>
</evidence>
<evidence type="ECO:0000313" key="9">
    <source>
        <dbReference type="EMBL" id="OBZ78741.1"/>
    </source>
</evidence>
<evidence type="ECO:0000256" key="3">
    <source>
        <dbReference type="ARBA" id="ARBA00007869"/>
    </source>
</evidence>
<comment type="subcellular location">
    <subcellularLocation>
        <location evidence="2">Nucleus</location>
        <location evidence="2">Nucleolus</location>
    </subcellularLocation>
</comment>
<evidence type="ECO:0000256" key="8">
    <source>
        <dbReference type="SAM" id="MobiDB-lite"/>
    </source>
</evidence>
<evidence type="ECO:0000256" key="1">
    <source>
        <dbReference type="ARBA" id="ARBA00004090"/>
    </source>
</evidence>
<evidence type="ECO:0000313" key="10">
    <source>
        <dbReference type="Proteomes" id="UP000092993"/>
    </source>
</evidence>
<evidence type="ECO:0000256" key="4">
    <source>
        <dbReference type="ARBA" id="ARBA00022517"/>
    </source>
</evidence>
<sequence length="174" mass="19205">MSLAGPSSLVSLPGPQPGESYVETSISLSASAAGRVSGKSWKQLKSATVRSYIPEGLKTKKWEDRMEKTKKEQAIKKLQAELRDEKQAEITRRKEITLERKKAAEERQRLEEAKAKLTNIANVDGREKSGQVTPQSRSNQKDSSLTSQLSDSLKLVHRALLPTGPQSKTDGTFV</sequence>
<name>A0A1C7MPC6_GRIFR</name>
<dbReference type="OrthoDB" id="1845386at2759"/>
<feature type="region of interest" description="Disordered" evidence="8">
    <location>
        <begin position="1"/>
        <end position="20"/>
    </location>
</feature>
<dbReference type="EMBL" id="LUGG01000001">
    <property type="protein sequence ID" value="OBZ78741.1"/>
    <property type="molecule type" value="Genomic_DNA"/>
</dbReference>
<keyword evidence="7" id="KW-0539">Nucleus</keyword>
<dbReference type="GO" id="GO:0006364">
    <property type="term" value="P:rRNA processing"/>
    <property type="evidence" value="ECO:0007669"/>
    <property type="project" value="UniProtKB-KW"/>
</dbReference>
<dbReference type="InterPro" id="IPR005579">
    <property type="entry name" value="Cgr1-like"/>
</dbReference>
<keyword evidence="5" id="KW-0698">rRNA processing</keyword>
<keyword evidence="10" id="KW-1185">Reference proteome</keyword>